<feature type="region of interest" description="Disordered" evidence="1">
    <location>
        <begin position="322"/>
        <end position="362"/>
    </location>
</feature>
<protein>
    <recommendedName>
        <fullName evidence="4">DUF659 domain-containing protein</fullName>
    </recommendedName>
</protein>
<name>A0A397UYC4_9GLOM</name>
<keyword evidence="3" id="KW-1185">Reference proteome</keyword>
<dbReference type="STRING" id="44941.A0A397UYC4"/>
<gene>
    <name evidence="2" type="ORF">C2G38_2194195</name>
</gene>
<sequence>MAYFSGVRISNHAAVSTTLASPYDTISNSSKSSSTRKVIVRSSSYALLTTTWLTISCGIAFHWVNNPETKELFQFLNPHLKLPECRILGGRVLKAAVSKKDKIMNEELCQDEIGITLTFDSWSNIKAEEIHIEVMKKTEEMIHELQSMKIKVSAVVTDSAGPYAAARNANNKYFIAKLHNQQKLTYKKYYGIAVLGETRLNSYYTVAITLLRSQQALKIFALNHQPPFTQTRRRVGENPTINCDIFEIIDSGTFWTNLAIIAEILFAYLVQLWNNNTNQPLAEKVLTRLEKRWNSWEQQPLLVYHSPKAFNMSKLRAEIKWGHRQESNSTKLPPPKITGENDEPSNEIEPKSEARHEPESKKIENEVNTATKGFDDEETIELSSLEEFAEETKKLTGIDDEDEEMSFLSVGSVGDIIHPAIDSNAKWDIIMLFNELPLP</sequence>
<dbReference type="EMBL" id="QKWP01000800">
    <property type="protein sequence ID" value="RIB14742.1"/>
    <property type="molecule type" value="Genomic_DNA"/>
</dbReference>
<reference evidence="2 3" key="1">
    <citation type="submission" date="2018-06" db="EMBL/GenBank/DDBJ databases">
        <title>Comparative genomics reveals the genomic features of Rhizophagus irregularis, R. cerebriforme, R. diaphanum and Gigaspora rosea, and their symbiotic lifestyle signature.</title>
        <authorList>
            <person name="Morin E."/>
            <person name="San Clemente H."/>
            <person name="Chen E.C.H."/>
            <person name="De La Providencia I."/>
            <person name="Hainaut M."/>
            <person name="Kuo A."/>
            <person name="Kohler A."/>
            <person name="Murat C."/>
            <person name="Tang N."/>
            <person name="Roy S."/>
            <person name="Loubradou J."/>
            <person name="Henrissat B."/>
            <person name="Grigoriev I.V."/>
            <person name="Corradi N."/>
            <person name="Roux C."/>
            <person name="Martin F.M."/>
        </authorList>
    </citation>
    <scope>NUCLEOTIDE SEQUENCE [LARGE SCALE GENOMIC DNA]</scope>
    <source>
        <strain evidence="2 3">DAOM 194757</strain>
    </source>
</reference>
<dbReference type="Proteomes" id="UP000266673">
    <property type="component" value="Unassembled WGS sequence"/>
</dbReference>
<evidence type="ECO:0000313" key="2">
    <source>
        <dbReference type="EMBL" id="RIB14742.1"/>
    </source>
</evidence>
<dbReference type="OrthoDB" id="2445699at2759"/>
<evidence type="ECO:0008006" key="4">
    <source>
        <dbReference type="Google" id="ProtNLM"/>
    </source>
</evidence>
<organism evidence="2 3">
    <name type="scientific">Gigaspora rosea</name>
    <dbReference type="NCBI Taxonomy" id="44941"/>
    <lineage>
        <taxon>Eukaryota</taxon>
        <taxon>Fungi</taxon>
        <taxon>Fungi incertae sedis</taxon>
        <taxon>Mucoromycota</taxon>
        <taxon>Glomeromycotina</taxon>
        <taxon>Glomeromycetes</taxon>
        <taxon>Diversisporales</taxon>
        <taxon>Gigasporaceae</taxon>
        <taxon>Gigaspora</taxon>
    </lineage>
</organism>
<feature type="compositionally biased region" description="Basic and acidic residues" evidence="1">
    <location>
        <begin position="348"/>
        <end position="362"/>
    </location>
</feature>
<comment type="caution">
    <text evidence="2">The sequence shown here is derived from an EMBL/GenBank/DDBJ whole genome shotgun (WGS) entry which is preliminary data.</text>
</comment>
<evidence type="ECO:0000256" key="1">
    <source>
        <dbReference type="SAM" id="MobiDB-lite"/>
    </source>
</evidence>
<evidence type="ECO:0000313" key="3">
    <source>
        <dbReference type="Proteomes" id="UP000266673"/>
    </source>
</evidence>
<accession>A0A397UYC4</accession>
<proteinExistence type="predicted"/>
<dbReference type="AlphaFoldDB" id="A0A397UYC4"/>